<comment type="caution">
    <text evidence="1">The sequence shown here is derived from an EMBL/GenBank/DDBJ whole genome shotgun (WGS) entry which is preliminary data.</text>
</comment>
<protein>
    <submittedName>
        <fullName evidence="1">Uncharacterized protein</fullName>
    </submittedName>
</protein>
<dbReference type="RefSeq" id="WP_189675008.1">
    <property type="nucleotide sequence ID" value="NZ_BNAQ01000001.1"/>
</dbReference>
<dbReference type="EMBL" id="BNAQ01000001">
    <property type="protein sequence ID" value="GHH09268.1"/>
    <property type="molecule type" value="Genomic_DNA"/>
</dbReference>
<proteinExistence type="predicted"/>
<sequence length="69" mass="8113">MTKTCIECDNAVSTRTNRCRLHRCPAWCPDEYAALHRKMESEGFTLAERKQIIDDDIAARVRWLEREMA</sequence>
<dbReference type="Proteomes" id="UP000652430">
    <property type="component" value="Unassembled WGS sequence"/>
</dbReference>
<gene>
    <name evidence="1" type="ORF">GCM10008023_05720</name>
</gene>
<accession>A0ABQ3L9T4</accession>
<evidence type="ECO:0000313" key="1">
    <source>
        <dbReference type="EMBL" id="GHH09268.1"/>
    </source>
</evidence>
<name>A0ABQ3L9T4_9SPHN</name>
<reference evidence="2" key="1">
    <citation type="journal article" date="2019" name="Int. J. Syst. Evol. Microbiol.">
        <title>The Global Catalogue of Microorganisms (GCM) 10K type strain sequencing project: providing services to taxonomists for standard genome sequencing and annotation.</title>
        <authorList>
            <consortium name="The Broad Institute Genomics Platform"/>
            <consortium name="The Broad Institute Genome Sequencing Center for Infectious Disease"/>
            <person name="Wu L."/>
            <person name="Ma J."/>
        </authorList>
    </citation>
    <scope>NUCLEOTIDE SEQUENCE [LARGE SCALE GENOMIC DNA]</scope>
    <source>
        <strain evidence="2">CGMCC 1.8957</strain>
    </source>
</reference>
<organism evidence="1 2">
    <name type="scientific">Sphingomonas glacialis</name>
    <dbReference type="NCBI Taxonomy" id="658225"/>
    <lineage>
        <taxon>Bacteria</taxon>
        <taxon>Pseudomonadati</taxon>
        <taxon>Pseudomonadota</taxon>
        <taxon>Alphaproteobacteria</taxon>
        <taxon>Sphingomonadales</taxon>
        <taxon>Sphingomonadaceae</taxon>
        <taxon>Sphingomonas</taxon>
    </lineage>
</organism>
<evidence type="ECO:0000313" key="2">
    <source>
        <dbReference type="Proteomes" id="UP000652430"/>
    </source>
</evidence>
<keyword evidence="2" id="KW-1185">Reference proteome</keyword>